<proteinExistence type="predicted"/>
<dbReference type="InterPro" id="IPR049538">
    <property type="entry name" value="PCN-like_spectrin-like_rpt"/>
</dbReference>
<dbReference type="Gene3D" id="1.20.58.60">
    <property type="match status" value="4"/>
</dbReference>
<evidence type="ECO:0000313" key="2">
    <source>
        <dbReference type="Proteomes" id="UP000694941"/>
    </source>
</evidence>
<sequence length="975" mass="114158">LEKLQKLAEKLHREAKQCDKKLNDIDKRIAEEEKRVHRLHPTDALYICDQTEAELKALEKNIQTIFQDAESLRHEGYHQTQELYKRVQNIHQRWVNIRLSFTSRLLNPLSCRTFKTEERQMTKQQYIEPEKHLVDTDDAFRFLQECLDWVNGKLKFLYTAEYGNDLPNVKVLLENYRTEHQIIDQFHKNIDQCGTRKNQFKGDEQDLYCRLFTKLEKSYSELVVLSNKRLTNLETLLDFVQSATSEIAWMNRKEEIEVTRDWSSKTLNIVELEQYQETLTSDLEKREIQFNIVTDKGQSLQLQKHPAVECIEAYLAAMHSQWSWLLQLTICLEEHLKNASAYHQFFAEAKECEQWLHHTEERLNTVFSRKTFPVNEGERLLKQMLELREDMMHYKNIVASLTAQSKEIVPLKQRRQPLPRPVKVTAVCSYNQLNVINSAGIEGMVPGVCFVIPPPNPEAIDLAQSQNKKFDSVLALWSKKQNKMKQNMIFSTVRVIKSWDFTTFRSMEPAQRESIQKALNEDGQKLVDGEDTNDPDLKRLQEEINHCNKLFQDFLKRMKGDEVFQLLYFSQLAAGRSLGSKFIDLVTTLQNSLNDKEKTLQRRLKEPFPHDLDTLDTHVMEHKEFETALKVLEPQVKEMKDQFQSMVKKSPVLQNHHDTVIEVWERTWATSHLYIERLKSLEIILSSLDEATNVVTQVEIQLANYDNLSAERTKLSETHDQLMKLQEEIQNGQTVIDKISIDLTNIQRLTECTRPKKVQNPDVKKLEVDVKKIIKRWNNVCSQVVERLRSCEAASELLVAYRTKLDKDEQPWMTQMTTRVKKLKPIKSVTPQEAEKQIHDTLELYNTLAQRKPSIEHTNILGGRYIREAKTNTLGGRYIQEAKIYDLRLKHYRDSLEEVHPSLDASISKKAKIVVGANVISQELDILNKQYTELVDKILQHLNDLREFLSGQKDYKVRKFLFVPEVPLSLFNSQN</sequence>
<dbReference type="GeneID" id="106474309"/>
<dbReference type="InterPro" id="IPR002017">
    <property type="entry name" value="Spectrin_repeat"/>
</dbReference>
<dbReference type="CDD" id="cd00176">
    <property type="entry name" value="SPEC"/>
    <property type="match status" value="1"/>
</dbReference>
<dbReference type="RefSeq" id="XP_022258336.1">
    <property type="nucleotide sequence ID" value="XM_022402628.1"/>
</dbReference>
<feature type="coiled-coil region" evidence="1">
    <location>
        <begin position="688"/>
        <end position="728"/>
    </location>
</feature>
<organism evidence="2 3">
    <name type="scientific">Limulus polyphemus</name>
    <name type="common">Atlantic horseshoe crab</name>
    <dbReference type="NCBI Taxonomy" id="6850"/>
    <lineage>
        <taxon>Eukaryota</taxon>
        <taxon>Metazoa</taxon>
        <taxon>Ecdysozoa</taxon>
        <taxon>Arthropoda</taxon>
        <taxon>Chelicerata</taxon>
        <taxon>Merostomata</taxon>
        <taxon>Xiphosura</taxon>
        <taxon>Limulidae</taxon>
        <taxon>Limulus</taxon>
    </lineage>
</organism>
<dbReference type="PANTHER" id="PTHR23169">
    <property type="entry name" value="ENVOPLAKIN"/>
    <property type="match status" value="1"/>
</dbReference>
<accession>A0ABM1TR30</accession>
<evidence type="ECO:0000256" key="1">
    <source>
        <dbReference type="SAM" id="Coils"/>
    </source>
</evidence>
<dbReference type="SUPFAM" id="SSF46966">
    <property type="entry name" value="Spectrin repeat"/>
    <property type="match status" value="5"/>
</dbReference>
<dbReference type="InterPro" id="IPR018159">
    <property type="entry name" value="Spectrin/alpha-actinin"/>
</dbReference>
<dbReference type="Pfam" id="PF00435">
    <property type="entry name" value="Spectrin"/>
    <property type="match status" value="1"/>
</dbReference>
<feature type="non-terminal residue" evidence="3">
    <location>
        <position position="1"/>
    </location>
</feature>
<evidence type="ECO:0000313" key="3">
    <source>
        <dbReference type="RefSeq" id="XP_022258336.1"/>
    </source>
</evidence>
<dbReference type="Gene3D" id="2.30.30.40">
    <property type="entry name" value="SH3 Domains"/>
    <property type="match status" value="1"/>
</dbReference>
<dbReference type="Gene3D" id="1.20.58.1060">
    <property type="match status" value="1"/>
</dbReference>
<name>A0ABM1TR30_LIMPO</name>
<feature type="coiled-coil region" evidence="1">
    <location>
        <begin position="1"/>
        <end position="75"/>
    </location>
</feature>
<keyword evidence="2" id="KW-1185">Reference proteome</keyword>
<reference evidence="3" key="1">
    <citation type="submission" date="2025-08" db="UniProtKB">
        <authorList>
            <consortium name="RefSeq"/>
        </authorList>
    </citation>
    <scope>IDENTIFICATION</scope>
    <source>
        <tissue evidence="3">Muscle</tissue>
    </source>
</reference>
<keyword evidence="1" id="KW-0175">Coiled coil</keyword>
<dbReference type="Pfam" id="PF21019">
    <property type="entry name" value="Spectrin_3"/>
    <property type="match status" value="1"/>
</dbReference>
<dbReference type="PANTHER" id="PTHR23169:SF23">
    <property type="entry name" value="SHORT STOP, ISOFORM H"/>
    <property type="match status" value="1"/>
</dbReference>
<dbReference type="InterPro" id="IPR043197">
    <property type="entry name" value="Plakin"/>
</dbReference>
<dbReference type="Proteomes" id="UP000694941">
    <property type="component" value="Unplaced"/>
</dbReference>
<gene>
    <name evidence="3" type="primary">LOC106474309</name>
</gene>
<protein>
    <submittedName>
        <fullName evidence="3">Plectin-like</fullName>
    </submittedName>
</protein>
<dbReference type="SMART" id="SM00150">
    <property type="entry name" value="SPEC"/>
    <property type="match status" value="6"/>
</dbReference>
<dbReference type="Pfam" id="PF21020">
    <property type="entry name" value="Spectrin_4"/>
    <property type="match status" value="1"/>
</dbReference>